<dbReference type="EMBL" id="CP001854">
    <property type="protein sequence ID" value="ADB53352.1"/>
    <property type="molecule type" value="Genomic_DNA"/>
</dbReference>
<dbReference type="eggNOG" id="COG1024">
    <property type="taxonomic scope" value="Bacteria"/>
</dbReference>
<dbReference type="KEGG" id="cwo:Cwoe_4941"/>
<protein>
    <submittedName>
        <fullName evidence="5">Enoyl-CoA hydratase/isomerase</fullName>
    </submittedName>
</protein>
<dbReference type="Pfam" id="PF00378">
    <property type="entry name" value="ECH_1"/>
    <property type="match status" value="1"/>
</dbReference>
<dbReference type="Gene3D" id="3.90.226.10">
    <property type="entry name" value="2-enoyl-CoA Hydratase, Chain A, domain 1"/>
    <property type="match status" value="1"/>
</dbReference>
<dbReference type="SUPFAM" id="SSF52096">
    <property type="entry name" value="ClpP/crotonase"/>
    <property type="match status" value="1"/>
</dbReference>
<keyword evidence="5" id="KW-0413">Isomerase</keyword>
<evidence type="ECO:0000256" key="3">
    <source>
        <dbReference type="ARBA" id="ARBA00023239"/>
    </source>
</evidence>
<dbReference type="Proteomes" id="UP000008229">
    <property type="component" value="Chromosome"/>
</dbReference>
<accession>D3FC57</accession>
<dbReference type="AlphaFoldDB" id="D3FC57"/>
<comment type="similarity">
    <text evidence="1 4">Belongs to the enoyl-CoA hydratase/isomerase family.</text>
</comment>
<evidence type="ECO:0000313" key="5">
    <source>
        <dbReference type="EMBL" id="ADB53352.1"/>
    </source>
</evidence>
<dbReference type="OrthoDB" id="9774843at2"/>
<dbReference type="GO" id="GO:0016829">
    <property type="term" value="F:lyase activity"/>
    <property type="evidence" value="ECO:0007669"/>
    <property type="project" value="UniProtKB-KW"/>
</dbReference>
<dbReference type="PANTHER" id="PTHR11941:SF169">
    <property type="entry name" value="(7AS)-7A-METHYL-1,5-DIOXO-2,3,5,6,7,7A-HEXAHYDRO-1H-INDENE-CARBOXYL-COA HYDROLASE"/>
    <property type="match status" value="1"/>
</dbReference>
<evidence type="ECO:0000313" key="6">
    <source>
        <dbReference type="Proteomes" id="UP000008229"/>
    </source>
</evidence>
<gene>
    <name evidence="5" type="ordered locus">Cwoe_4941</name>
</gene>
<dbReference type="InterPro" id="IPR018376">
    <property type="entry name" value="Enoyl-CoA_hyd/isom_CS"/>
</dbReference>
<dbReference type="PROSITE" id="PS00166">
    <property type="entry name" value="ENOYL_COA_HYDRATASE"/>
    <property type="match status" value="1"/>
</dbReference>
<dbReference type="PANTHER" id="PTHR11941">
    <property type="entry name" value="ENOYL-COA HYDRATASE-RELATED"/>
    <property type="match status" value="1"/>
</dbReference>
<dbReference type="CDD" id="cd06558">
    <property type="entry name" value="crotonase-like"/>
    <property type="match status" value="1"/>
</dbReference>
<evidence type="ECO:0000256" key="1">
    <source>
        <dbReference type="ARBA" id="ARBA00005254"/>
    </source>
</evidence>
<dbReference type="RefSeq" id="WP_012936403.1">
    <property type="nucleotide sequence ID" value="NC_013739.1"/>
</dbReference>
<keyword evidence="3" id="KW-0456">Lyase</keyword>
<dbReference type="InterPro" id="IPR029045">
    <property type="entry name" value="ClpP/crotonase-like_dom_sf"/>
</dbReference>
<organism evidence="5 6">
    <name type="scientific">Conexibacter woesei (strain DSM 14684 / CCUG 47730 / CIP 108061 / JCM 11494 / NBRC 100937 / ID131577)</name>
    <dbReference type="NCBI Taxonomy" id="469383"/>
    <lineage>
        <taxon>Bacteria</taxon>
        <taxon>Bacillati</taxon>
        <taxon>Actinomycetota</taxon>
        <taxon>Thermoleophilia</taxon>
        <taxon>Solirubrobacterales</taxon>
        <taxon>Conexibacteraceae</taxon>
        <taxon>Conexibacter</taxon>
    </lineage>
</organism>
<evidence type="ECO:0000256" key="4">
    <source>
        <dbReference type="RuleBase" id="RU003707"/>
    </source>
</evidence>
<name>D3FC57_CONWI</name>
<dbReference type="STRING" id="469383.Cwoe_4941"/>
<dbReference type="GO" id="GO:0016853">
    <property type="term" value="F:isomerase activity"/>
    <property type="evidence" value="ECO:0007669"/>
    <property type="project" value="UniProtKB-KW"/>
</dbReference>
<proteinExistence type="inferred from homology"/>
<keyword evidence="6" id="KW-1185">Reference proteome</keyword>
<reference evidence="5 6" key="1">
    <citation type="journal article" date="2010" name="Stand. Genomic Sci.">
        <title>Complete genome sequence of Conexibacter woesei type strain (ID131577).</title>
        <authorList>
            <person name="Pukall R."/>
            <person name="Lapidus A."/>
            <person name="Glavina Del Rio T."/>
            <person name="Copeland A."/>
            <person name="Tice H."/>
            <person name="Cheng J.-F."/>
            <person name="Lucas S."/>
            <person name="Chen F."/>
            <person name="Nolan M."/>
            <person name="Bruce D."/>
            <person name="Goodwin L."/>
            <person name="Pitluck S."/>
            <person name="Mavromatis K."/>
            <person name="Ivanova N."/>
            <person name="Ovchinnikova G."/>
            <person name="Pati A."/>
            <person name="Chen A."/>
            <person name="Palaniappan K."/>
            <person name="Land M."/>
            <person name="Hauser L."/>
            <person name="Chang Y.-J."/>
            <person name="Jeffries C.D."/>
            <person name="Chain P."/>
            <person name="Meincke L."/>
            <person name="Sims D."/>
            <person name="Brettin T."/>
            <person name="Detter J.C."/>
            <person name="Rohde M."/>
            <person name="Goeker M."/>
            <person name="Bristow J."/>
            <person name="Eisen J.A."/>
            <person name="Markowitz V."/>
            <person name="Kyrpides N.C."/>
            <person name="Klenk H.-P."/>
            <person name="Hugenholtz P."/>
        </authorList>
    </citation>
    <scope>NUCLEOTIDE SEQUENCE [LARGE SCALE GENOMIC DNA]</scope>
    <source>
        <strain evidence="6">DSM 14684 / CIP 108061 / JCM 11494 / NBRC 100937 / ID131577</strain>
    </source>
</reference>
<keyword evidence="2" id="KW-0443">Lipid metabolism</keyword>
<dbReference type="HOGENOM" id="CLU_009834_7_4_11"/>
<dbReference type="InterPro" id="IPR001753">
    <property type="entry name" value="Enoyl-CoA_hydra/iso"/>
</dbReference>
<reference evidence="6" key="2">
    <citation type="submission" date="2010-01" db="EMBL/GenBank/DDBJ databases">
        <title>The complete genome of Conexibacter woesei DSM 14684.</title>
        <authorList>
            <consortium name="US DOE Joint Genome Institute (JGI-PGF)"/>
            <person name="Lucas S."/>
            <person name="Copeland A."/>
            <person name="Lapidus A."/>
            <person name="Glavina del Rio T."/>
            <person name="Dalin E."/>
            <person name="Tice H."/>
            <person name="Bruce D."/>
            <person name="Goodwin L."/>
            <person name="Pitluck S."/>
            <person name="Kyrpides N."/>
            <person name="Mavromatis K."/>
            <person name="Ivanova N."/>
            <person name="Mikhailova N."/>
            <person name="Chertkov O."/>
            <person name="Brettin T."/>
            <person name="Detter J.C."/>
            <person name="Han C."/>
            <person name="Larimer F."/>
            <person name="Land M."/>
            <person name="Hauser L."/>
            <person name="Markowitz V."/>
            <person name="Cheng J.-F."/>
            <person name="Hugenholtz P."/>
            <person name="Woyke T."/>
            <person name="Wu D."/>
            <person name="Pukall R."/>
            <person name="Steenblock K."/>
            <person name="Schneider S."/>
            <person name="Klenk H.-P."/>
            <person name="Eisen J.A."/>
        </authorList>
    </citation>
    <scope>NUCLEOTIDE SEQUENCE [LARGE SCALE GENOMIC DNA]</scope>
    <source>
        <strain evidence="6">DSM 14684 / CIP 108061 / JCM 11494 / NBRC 100937 / ID131577</strain>
    </source>
</reference>
<evidence type="ECO:0000256" key="2">
    <source>
        <dbReference type="ARBA" id="ARBA00023098"/>
    </source>
</evidence>
<sequence length="249" mass="25407">MTAVRYASHPDGVGEITLDRPARHNAVDVALVEGLHDALAAAATDGARALLLRGAGPSFCSGHDLEAAAPASTAELRRHVERLQDVSRILRATVPSVAAVHGHAIGAGCELALSCDLVVAASDARFRMPEVPLGLAIGGGSSALLVHAVGPLRARELVLLGEPFDAARAHALGLVNAVVEPPELPARARALAATLAAQPPRALAAAKDVLHAVADDALERAYALETDAMVATNDSDEAAAAAAAFLGRR</sequence>
<dbReference type="GO" id="GO:0006635">
    <property type="term" value="P:fatty acid beta-oxidation"/>
    <property type="evidence" value="ECO:0007669"/>
    <property type="project" value="TreeGrafter"/>
</dbReference>